<feature type="transmembrane region" description="Helical" evidence="7">
    <location>
        <begin position="274"/>
        <end position="300"/>
    </location>
</feature>
<dbReference type="GO" id="GO:0022857">
    <property type="term" value="F:transmembrane transporter activity"/>
    <property type="evidence" value="ECO:0007669"/>
    <property type="project" value="UniProtKB-UniRule"/>
</dbReference>
<keyword evidence="7" id="KW-0813">Transport</keyword>
<dbReference type="PANTHER" id="PTHR33362">
    <property type="entry name" value="SIALIC ACID TRAP TRANSPORTER PERMEASE PROTEIN SIAT-RELATED"/>
    <property type="match status" value="1"/>
</dbReference>
<feature type="transmembrane region" description="Helical" evidence="7">
    <location>
        <begin position="57"/>
        <end position="79"/>
    </location>
</feature>
<keyword evidence="3 7" id="KW-0997">Cell inner membrane</keyword>
<comment type="subcellular location">
    <subcellularLocation>
        <location evidence="1 7">Cell inner membrane</location>
        <topology evidence="1 7">Multi-pass membrane protein</topology>
    </subcellularLocation>
</comment>
<keyword evidence="5 7" id="KW-1133">Transmembrane helix</keyword>
<dbReference type="RefSeq" id="WP_164131577.1">
    <property type="nucleotide sequence ID" value="NZ_JAAGOX010000032.1"/>
</dbReference>
<dbReference type="PIRSF" id="PIRSF006066">
    <property type="entry name" value="HI0050"/>
    <property type="match status" value="1"/>
</dbReference>
<evidence type="ECO:0000256" key="6">
    <source>
        <dbReference type="ARBA" id="ARBA00023136"/>
    </source>
</evidence>
<dbReference type="EMBL" id="JAAGOX010000032">
    <property type="protein sequence ID" value="NDW46559.1"/>
    <property type="molecule type" value="Genomic_DNA"/>
</dbReference>
<dbReference type="PANTHER" id="PTHR33362:SF5">
    <property type="entry name" value="C4-DICARBOXYLATE TRAP TRANSPORTER LARGE PERMEASE PROTEIN DCTM"/>
    <property type="match status" value="1"/>
</dbReference>
<comment type="similarity">
    <text evidence="7">Belongs to the TRAP transporter large permease family.</text>
</comment>
<feature type="transmembrane region" description="Helical" evidence="7">
    <location>
        <begin position="414"/>
        <end position="438"/>
    </location>
</feature>
<proteinExistence type="inferred from homology"/>
<feature type="transmembrane region" description="Helical" evidence="7">
    <location>
        <begin position="99"/>
        <end position="129"/>
    </location>
</feature>
<feature type="transmembrane region" description="Helical" evidence="7">
    <location>
        <begin position="173"/>
        <end position="199"/>
    </location>
</feature>
<comment type="caution">
    <text evidence="9">The sequence shown here is derived from an EMBL/GenBank/DDBJ whole genome shotgun (WGS) entry which is preliminary data.</text>
</comment>
<comment type="function">
    <text evidence="7">Part of the tripartite ATP-independent periplasmic (TRAP) transport system.</text>
</comment>
<feature type="transmembrane region" description="Helical" evidence="7">
    <location>
        <begin position="141"/>
        <end position="167"/>
    </location>
</feature>
<dbReference type="AlphaFoldDB" id="A0A6B2NVU7"/>
<dbReference type="InterPro" id="IPR010656">
    <property type="entry name" value="DctM"/>
</dbReference>
<protein>
    <recommendedName>
        <fullName evidence="7">TRAP transporter large permease protein</fullName>
    </recommendedName>
</protein>
<sequence length="443" mass="46587">MTPIATGFAGLALLLVLMALRVPVAFAMIVSGLAGITMLNSWSAATATLFTETWGTLTYVELTVIPLFVLMGNIASASGMSRDLYNMAYAWIGHFRGGLAHATILGCTGFAALSGSSVASALTLGRVALPEMKRFGYDAKFGAGAVAAGGTLGILIPPSTGFIIYAILTEESIGRLFLAGVIPGLILSGGFMLTIWVLTLIRPSIGPAGERFGLAERFRYLLRGTAILLIIVLSIGGIYGGIFTPVEAAAVGATLALVFSLPRKQFTLKALVDAILSTVATSAMIYFIIIGASVFSPFLALTRIPDALADGLVELALHPLVLLALILAVFIMLGTFLDGFAMMVLVLPIVLPIIQQSGIAELLGIASQSDLIIWFGVIMVIVLEMALISPPVGMNVFVVKSVSDASMSEIYRGIMPFWVTMLACLIVVTAFPSLALYLPGTMR</sequence>
<gene>
    <name evidence="9" type="ORF">G0P99_16530</name>
</gene>
<accession>A0A6B2NVU7</accession>
<evidence type="ECO:0000256" key="7">
    <source>
        <dbReference type="RuleBase" id="RU369079"/>
    </source>
</evidence>
<feature type="transmembrane region" description="Helical" evidence="7">
    <location>
        <begin position="320"/>
        <end position="351"/>
    </location>
</feature>
<feature type="domain" description="TRAP C4-dicarboxylate transport system permease DctM subunit" evidence="8">
    <location>
        <begin position="11"/>
        <end position="433"/>
    </location>
</feature>
<evidence type="ECO:0000259" key="8">
    <source>
        <dbReference type="Pfam" id="PF06808"/>
    </source>
</evidence>
<feature type="transmembrane region" description="Helical" evidence="7">
    <location>
        <begin position="245"/>
        <end position="262"/>
    </location>
</feature>
<comment type="caution">
    <text evidence="7">Lacks conserved residue(s) required for the propagation of feature annotation.</text>
</comment>
<evidence type="ECO:0000256" key="5">
    <source>
        <dbReference type="ARBA" id="ARBA00022989"/>
    </source>
</evidence>
<evidence type="ECO:0000256" key="2">
    <source>
        <dbReference type="ARBA" id="ARBA00022475"/>
    </source>
</evidence>
<dbReference type="Pfam" id="PF06808">
    <property type="entry name" value="DctM"/>
    <property type="match status" value="1"/>
</dbReference>
<evidence type="ECO:0000256" key="1">
    <source>
        <dbReference type="ARBA" id="ARBA00004429"/>
    </source>
</evidence>
<dbReference type="GO" id="GO:0005886">
    <property type="term" value="C:plasma membrane"/>
    <property type="evidence" value="ECO:0007669"/>
    <property type="project" value="UniProtKB-SubCell"/>
</dbReference>
<keyword evidence="2" id="KW-1003">Cell membrane</keyword>
<evidence type="ECO:0000313" key="9">
    <source>
        <dbReference type="EMBL" id="NDW46559.1"/>
    </source>
</evidence>
<dbReference type="NCBIfam" id="TIGR00786">
    <property type="entry name" value="dctM"/>
    <property type="match status" value="1"/>
</dbReference>
<dbReference type="InterPro" id="IPR004681">
    <property type="entry name" value="TRAP_DctM"/>
</dbReference>
<feature type="transmembrane region" description="Helical" evidence="7">
    <location>
        <begin position="371"/>
        <end position="394"/>
    </location>
</feature>
<name>A0A6B2NVU7_9RHOB</name>
<reference evidence="9" key="1">
    <citation type="submission" date="2020-02" db="EMBL/GenBank/DDBJ databases">
        <title>Delineation of the pyrene-degrading pathway in Roseobacter clade bacteria by genomic analysis.</title>
        <authorList>
            <person name="Zhou H."/>
            <person name="Wang H."/>
        </authorList>
    </citation>
    <scope>NUCLEOTIDE SEQUENCE</scope>
    <source>
        <strain evidence="9">PrR005</strain>
    </source>
</reference>
<comment type="subunit">
    <text evidence="7">The complex comprises the extracytoplasmic solute receptor protein and the two transmembrane proteins.</text>
</comment>
<organism evidence="9">
    <name type="scientific">Ruegeria sp. PrR005</name>
    <dbReference type="NCBI Taxonomy" id="2706882"/>
    <lineage>
        <taxon>Bacteria</taxon>
        <taxon>Pseudomonadati</taxon>
        <taxon>Pseudomonadota</taxon>
        <taxon>Alphaproteobacteria</taxon>
        <taxon>Rhodobacterales</taxon>
        <taxon>Roseobacteraceae</taxon>
        <taxon>Ruegeria</taxon>
    </lineage>
</organism>
<keyword evidence="6 7" id="KW-0472">Membrane</keyword>
<evidence type="ECO:0000256" key="3">
    <source>
        <dbReference type="ARBA" id="ARBA00022519"/>
    </source>
</evidence>
<evidence type="ECO:0000256" key="4">
    <source>
        <dbReference type="ARBA" id="ARBA00022692"/>
    </source>
</evidence>
<keyword evidence="4 7" id="KW-0812">Transmembrane</keyword>